<dbReference type="Pfam" id="PF10169">
    <property type="entry name" value="LLPH"/>
    <property type="match status" value="1"/>
</dbReference>
<evidence type="ECO:0000313" key="3">
    <source>
        <dbReference type="EnsemblMetazoa" id="AMAM008716-PA"/>
    </source>
</evidence>
<dbReference type="VEuPathDB" id="VectorBase:AMAM008716"/>
<dbReference type="GO" id="GO:0005730">
    <property type="term" value="C:nucleolus"/>
    <property type="evidence" value="ECO:0007669"/>
    <property type="project" value="TreeGrafter"/>
</dbReference>
<dbReference type="EnsemblMetazoa" id="AMAM008716-RA">
    <property type="protein sequence ID" value="AMAM008716-PA"/>
    <property type="gene ID" value="AMAM008716"/>
</dbReference>
<dbReference type="InterPro" id="IPR018784">
    <property type="entry name" value="LLPH-like"/>
</dbReference>
<reference evidence="3" key="2">
    <citation type="submission" date="2020-05" db="UniProtKB">
        <authorList>
            <consortium name="EnsemblMetazoa"/>
        </authorList>
    </citation>
    <scope>IDENTIFICATION</scope>
    <source>
        <strain evidence="3">maculatus3</strain>
    </source>
</reference>
<feature type="region of interest" description="Disordered" evidence="2">
    <location>
        <begin position="1"/>
        <end position="21"/>
    </location>
</feature>
<evidence type="ECO:0000256" key="1">
    <source>
        <dbReference type="ARBA" id="ARBA00034118"/>
    </source>
</evidence>
<keyword evidence="4" id="KW-1185">Reference proteome</keyword>
<reference evidence="4" key="1">
    <citation type="submission" date="2013-09" db="EMBL/GenBank/DDBJ databases">
        <title>The Genome Sequence of Anopheles maculatus species B.</title>
        <authorList>
            <consortium name="The Broad Institute Genomics Platform"/>
            <person name="Neafsey D.E."/>
            <person name="Besansky N."/>
            <person name="Howell P."/>
            <person name="Walton C."/>
            <person name="Young S.K."/>
            <person name="Zeng Q."/>
            <person name="Gargeya S."/>
            <person name="Fitzgerald M."/>
            <person name="Haas B."/>
            <person name="Abouelleil A."/>
            <person name="Allen A.W."/>
            <person name="Alvarado L."/>
            <person name="Arachchi H.M."/>
            <person name="Berlin A.M."/>
            <person name="Chapman S.B."/>
            <person name="Gainer-Dewar J."/>
            <person name="Goldberg J."/>
            <person name="Griggs A."/>
            <person name="Gujja S."/>
            <person name="Hansen M."/>
            <person name="Howarth C."/>
            <person name="Imamovic A."/>
            <person name="Ireland A."/>
            <person name="Larimer J."/>
            <person name="McCowan C."/>
            <person name="Murphy C."/>
            <person name="Pearson M."/>
            <person name="Poon T.W."/>
            <person name="Priest M."/>
            <person name="Roberts A."/>
            <person name="Saif S."/>
            <person name="Shea T."/>
            <person name="Sisk P."/>
            <person name="Sykes S."/>
            <person name="Wortman J."/>
            <person name="Nusbaum C."/>
            <person name="Birren B."/>
        </authorList>
    </citation>
    <scope>NUCLEOTIDE SEQUENCE [LARGE SCALE GENOMIC DNA]</scope>
    <source>
        <strain evidence="4">maculatus3</strain>
    </source>
</reference>
<evidence type="ECO:0000313" key="4">
    <source>
        <dbReference type="Proteomes" id="UP000075901"/>
    </source>
</evidence>
<organism evidence="3 4">
    <name type="scientific">Anopheles maculatus</name>
    <dbReference type="NCBI Taxonomy" id="74869"/>
    <lineage>
        <taxon>Eukaryota</taxon>
        <taxon>Metazoa</taxon>
        <taxon>Ecdysozoa</taxon>
        <taxon>Arthropoda</taxon>
        <taxon>Hexapoda</taxon>
        <taxon>Insecta</taxon>
        <taxon>Pterygota</taxon>
        <taxon>Neoptera</taxon>
        <taxon>Endopterygota</taxon>
        <taxon>Diptera</taxon>
        <taxon>Nematocera</taxon>
        <taxon>Culicoidea</taxon>
        <taxon>Culicidae</taxon>
        <taxon>Anophelinae</taxon>
        <taxon>Anopheles</taxon>
        <taxon>Anopheles maculatus group</taxon>
    </lineage>
</organism>
<protein>
    <submittedName>
        <fullName evidence="3">Uncharacterized protein</fullName>
    </submittedName>
</protein>
<accession>A0A182SKS1</accession>
<dbReference type="AlphaFoldDB" id="A0A182SKS1"/>
<comment type="similarity">
    <text evidence="1">Belongs to the learning-associated protein family.</text>
</comment>
<dbReference type="GO" id="GO:0097484">
    <property type="term" value="P:dendrite extension"/>
    <property type="evidence" value="ECO:0007669"/>
    <property type="project" value="TreeGrafter"/>
</dbReference>
<dbReference type="Proteomes" id="UP000075901">
    <property type="component" value="Unassembled WGS sequence"/>
</dbReference>
<dbReference type="GO" id="GO:0001099">
    <property type="term" value="F:basal RNA polymerase II transcription machinery binding"/>
    <property type="evidence" value="ECO:0007669"/>
    <property type="project" value="TreeGrafter"/>
</dbReference>
<name>A0A182SKS1_9DIPT</name>
<evidence type="ECO:0000256" key="2">
    <source>
        <dbReference type="SAM" id="MobiDB-lite"/>
    </source>
</evidence>
<dbReference type="PANTHER" id="PTHR34253:SF1">
    <property type="entry name" value="PROTEIN LLP HOMOLOG"/>
    <property type="match status" value="1"/>
</dbReference>
<dbReference type="GO" id="GO:0003723">
    <property type="term" value="F:RNA binding"/>
    <property type="evidence" value="ECO:0007669"/>
    <property type="project" value="TreeGrafter"/>
</dbReference>
<sequence length="158" mass="19125">MTARSKKRRNQNNAIRRSKNKVKELKKLKKMLGFIEEDAGEGTLMDKIKEITEQKKQEEELELIKKETMEELIEKETNEYVKREKYVTVINPKSNVKHVYNVKTKRDQFGQYPVWYNAKRERKKKRRHEGKSAKHRQFRGHRLHFIDRTSNWKALLAK</sequence>
<proteinExistence type="inferred from homology"/>
<dbReference type="PANTHER" id="PTHR34253">
    <property type="entry name" value="PROTEIN LLP HOMOLOG"/>
    <property type="match status" value="1"/>
</dbReference>